<comment type="caution">
    <text evidence="6">The sequence shown here is derived from an EMBL/GenBank/DDBJ whole genome shotgun (WGS) entry which is preliminary data.</text>
</comment>
<dbReference type="AlphaFoldDB" id="A0A2I0QZC2"/>
<dbReference type="RefSeq" id="WP_101335596.1">
    <property type="nucleotide sequence ID" value="NZ_PJNI01000020.1"/>
</dbReference>
<dbReference type="SMART" id="SM00448">
    <property type="entry name" value="REC"/>
    <property type="match status" value="1"/>
</dbReference>
<protein>
    <recommendedName>
        <fullName evidence="8">DNA-binding response regulator</fullName>
    </recommendedName>
</protein>
<evidence type="ECO:0000259" key="5">
    <source>
        <dbReference type="PROSITE" id="PS50110"/>
    </source>
</evidence>
<reference evidence="6 7" key="1">
    <citation type="submission" date="2017-12" db="EMBL/GenBank/DDBJ databases">
        <title>The draft genome sequence of Brumimicrobium saltpan LHR20.</title>
        <authorList>
            <person name="Do Z.-J."/>
            <person name="Luo H.-R."/>
        </authorList>
    </citation>
    <scope>NUCLEOTIDE SEQUENCE [LARGE SCALE GENOMIC DNA]</scope>
    <source>
        <strain evidence="6 7">LHR20</strain>
    </source>
</reference>
<dbReference type="CDD" id="cd17535">
    <property type="entry name" value="REC_NarL-like"/>
    <property type="match status" value="1"/>
</dbReference>
<evidence type="ECO:0000313" key="6">
    <source>
        <dbReference type="EMBL" id="PKR79685.1"/>
    </source>
</evidence>
<evidence type="ECO:0000256" key="3">
    <source>
        <dbReference type="PROSITE-ProRule" id="PRU00169"/>
    </source>
</evidence>
<dbReference type="Proteomes" id="UP000236654">
    <property type="component" value="Unassembled WGS sequence"/>
</dbReference>
<dbReference type="GO" id="GO:0003677">
    <property type="term" value="F:DNA binding"/>
    <property type="evidence" value="ECO:0007669"/>
    <property type="project" value="UniProtKB-KW"/>
</dbReference>
<dbReference type="InterPro" id="IPR011006">
    <property type="entry name" value="CheY-like_superfamily"/>
</dbReference>
<dbReference type="PROSITE" id="PS50110">
    <property type="entry name" value="RESPONSE_REGULATORY"/>
    <property type="match status" value="1"/>
</dbReference>
<evidence type="ECO:0000256" key="2">
    <source>
        <dbReference type="ARBA" id="ARBA00023125"/>
    </source>
</evidence>
<dbReference type="InterPro" id="IPR000792">
    <property type="entry name" value="Tscrpt_reg_LuxR_C"/>
</dbReference>
<dbReference type="PROSITE" id="PS50043">
    <property type="entry name" value="HTH_LUXR_2"/>
    <property type="match status" value="1"/>
</dbReference>
<keyword evidence="1" id="KW-0597">Phosphoprotein</keyword>
<dbReference type="GO" id="GO:0006355">
    <property type="term" value="P:regulation of DNA-templated transcription"/>
    <property type="evidence" value="ECO:0007669"/>
    <property type="project" value="InterPro"/>
</dbReference>
<evidence type="ECO:0008006" key="8">
    <source>
        <dbReference type="Google" id="ProtNLM"/>
    </source>
</evidence>
<dbReference type="OrthoDB" id="9797341at2"/>
<evidence type="ECO:0000256" key="1">
    <source>
        <dbReference type="ARBA" id="ARBA00022553"/>
    </source>
</evidence>
<feature type="domain" description="HTH luxR-type" evidence="4">
    <location>
        <begin position="145"/>
        <end position="210"/>
    </location>
</feature>
<dbReference type="SUPFAM" id="SSF46894">
    <property type="entry name" value="C-terminal effector domain of the bipartite response regulators"/>
    <property type="match status" value="1"/>
</dbReference>
<feature type="domain" description="Response regulatory" evidence="5">
    <location>
        <begin position="4"/>
        <end position="120"/>
    </location>
</feature>
<dbReference type="PRINTS" id="PR00038">
    <property type="entry name" value="HTHLUXR"/>
</dbReference>
<dbReference type="PANTHER" id="PTHR45566">
    <property type="entry name" value="HTH-TYPE TRANSCRIPTIONAL REGULATOR YHJB-RELATED"/>
    <property type="match status" value="1"/>
</dbReference>
<dbReference type="PROSITE" id="PS00622">
    <property type="entry name" value="HTH_LUXR_1"/>
    <property type="match status" value="1"/>
</dbReference>
<proteinExistence type="predicted"/>
<dbReference type="SMART" id="SM00421">
    <property type="entry name" value="HTH_LUXR"/>
    <property type="match status" value="1"/>
</dbReference>
<evidence type="ECO:0000313" key="7">
    <source>
        <dbReference type="Proteomes" id="UP000236654"/>
    </source>
</evidence>
<dbReference type="SUPFAM" id="SSF52172">
    <property type="entry name" value="CheY-like"/>
    <property type="match status" value="1"/>
</dbReference>
<dbReference type="InterPro" id="IPR001789">
    <property type="entry name" value="Sig_transdc_resp-reg_receiver"/>
</dbReference>
<evidence type="ECO:0000259" key="4">
    <source>
        <dbReference type="PROSITE" id="PS50043"/>
    </source>
</evidence>
<keyword evidence="7" id="KW-1185">Reference proteome</keyword>
<dbReference type="Pfam" id="PF00072">
    <property type="entry name" value="Response_reg"/>
    <property type="match status" value="1"/>
</dbReference>
<accession>A0A2I0QZC2</accession>
<dbReference type="InterPro" id="IPR016032">
    <property type="entry name" value="Sig_transdc_resp-reg_C-effctor"/>
</dbReference>
<dbReference type="InterPro" id="IPR051015">
    <property type="entry name" value="EvgA-like"/>
</dbReference>
<dbReference type="InterPro" id="IPR058245">
    <property type="entry name" value="NreC/VraR/RcsB-like_REC"/>
</dbReference>
<name>A0A2I0QZC2_9FLAO</name>
<comment type="caution">
    <text evidence="3">Lacks conserved residue(s) required for the propagation of feature annotation.</text>
</comment>
<dbReference type="Gene3D" id="3.40.50.2300">
    <property type="match status" value="1"/>
</dbReference>
<organism evidence="6 7">
    <name type="scientific">Brumimicrobium salinarum</name>
    <dbReference type="NCBI Taxonomy" id="2058658"/>
    <lineage>
        <taxon>Bacteria</taxon>
        <taxon>Pseudomonadati</taxon>
        <taxon>Bacteroidota</taxon>
        <taxon>Flavobacteriia</taxon>
        <taxon>Flavobacteriales</taxon>
        <taxon>Crocinitomicaceae</taxon>
        <taxon>Brumimicrobium</taxon>
    </lineage>
</organism>
<dbReference type="Pfam" id="PF00196">
    <property type="entry name" value="GerE"/>
    <property type="match status" value="1"/>
</dbReference>
<dbReference type="PANTHER" id="PTHR45566:SF2">
    <property type="entry name" value="NARL SUBFAMILY"/>
    <property type="match status" value="1"/>
</dbReference>
<gene>
    <name evidence="6" type="ORF">CW751_13680</name>
</gene>
<keyword evidence="2" id="KW-0238">DNA-binding</keyword>
<dbReference type="EMBL" id="PJNI01000020">
    <property type="protein sequence ID" value="PKR79685.1"/>
    <property type="molecule type" value="Genomic_DNA"/>
</dbReference>
<dbReference type="GO" id="GO:0000160">
    <property type="term" value="P:phosphorelay signal transduction system"/>
    <property type="evidence" value="ECO:0007669"/>
    <property type="project" value="InterPro"/>
</dbReference>
<sequence length="217" mass="25032">MISTILIADKHELFRKCLINTLIDSFPRTNFLESASGIDLLSKAKEEQPDVIISGIKLNELNGIKTLIRLKEMGLSSKIIMLTSQTAKEFIFIAKEYGANGYITKNISPESLKEVILRVYTSNLFICSEWFSLDFHNSNQFIKKVLPVLNTLTKREREVLTHFFEGLNTNEVATQMNIQQKSINNYKNRILSKMGNESNIYFNDWVNKNRNVLKYLI</sequence>